<feature type="region of interest" description="Disordered" evidence="1">
    <location>
        <begin position="1"/>
        <end position="25"/>
    </location>
</feature>
<accession>A0A0T6BHN4</accession>
<keyword evidence="4" id="KW-1185">Reference proteome</keyword>
<dbReference type="OrthoDB" id="8048189at2759"/>
<gene>
    <name evidence="3" type="ORF">AMK59_47</name>
</gene>
<keyword evidence="2" id="KW-0812">Transmembrane</keyword>
<evidence type="ECO:0000256" key="1">
    <source>
        <dbReference type="SAM" id="MobiDB-lite"/>
    </source>
</evidence>
<evidence type="ECO:0000256" key="2">
    <source>
        <dbReference type="SAM" id="Phobius"/>
    </source>
</evidence>
<comment type="caution">
    <text evidence="3">The sequence shown here is derived from an EMBL/GenBank/DDBJ whole genome shotgun (WGS) entry which is preliminary data.</text>
</comment>
<proteinExistence type="predicted"/>
<reference evidence="3 4" key="1">
    <citation type="submission" date="2015-09" db="EMBL/GenBank/DDBJ databases">
        <title>Draft genome of the scarab beetle Oryctes borbonicus.</title>
        <authorList>
            <person name="Meyer J.M."/>
            <person name="Markov G.V."/>
            <person name="Baskaran P."/>
            <person name="Herrmann M."/>
            <person name="Sommer R.J."/>
            <person name="Roedelsperger C."/>
        </authorList>
    </citation>
    <scope>NUCLEOTIDE SEQUENCE [LARGE SCALE GENOMIC DNA]</scope>
    <source>
        <strain evidence="3">OB123</strain>
        <tissue evidence="3">Whole animal</tissue>
    </source>
</reference>
<evidence type="ECO:0000313" key="4">
    <source>
        <dbReference type="Proteomes" id="UP000051574"/>
    </source>
</evidence>
<name>A0A0T6BHN4_9SCAR</name>
<feature type="region of interest" description="Disordered" evidence="1">
    <location>
        <begin position="103"/>
        <end position="122"/>
    </location>
</feature>
<organism evidence="3 4">
    <name type="scientific">Oryctes borbonicus</name>
    <dbReference type="NCBI Taxonomy" id="1629725"/>
    <lineage>
        <taxon>Eukaryota</taxon>
        <taxon>Metazoa</taxon>
        <taxon>Ecdysozoa</taxon>
        <taxon>Arthropoda</taxon>
        <taxon>Hexapoda</taxon>
        <taxon>Insecta</taxon>
        <taxon>Pterygota</taxon>
        <taxon>Neoptera</taxon>
        <taxon>Endopterygota</taxon>
        <taxon>Coleoptera</taxon>
        <taxon>Polyphaga</taxon>
        <taxon>Scarabaeiformia</taxon>
        <taxon>Scarabaeidae</taxon>
        <taxon>Dynastinae</taxon>
        <taxon>Oryctes</taxon>
    </lineage>
</organism>
<dbReference type="AlphaFoldDB" id="A0A0T6BHN4"/>
<feature type="transmembrane region" description="Helical" evidence="2">
    <location>
        <begin position="75"/>
        <end position="97"/>
    </location>
</feature>
<evidence type="ECO:0000313" key="3">
    <source>
        <dbReference type="EMBL" id="KRT86778.1"/>
    </source>
</evidence>
<protein>
    <submittedName>
        <fullName evidence="3">Uncharacterized protein</fullName>
    </submittedName>
</protein>
<dbReference type="Proteomes" id="UP000051574">
    <property type="component" value="Unassembled WGS sequence"/>
</dbReference>
<dbReference type="EMBL" id="LJIG01000162">
    <property type="protein sequence ID" value="KRT86778.1"/>
    <property type="molecule type" value="Genomic_DNA"/>
</dbReference>
<feature type="compositionally biased region" description="Basic residues" evidence="1">
    <location>
        <begin position="112"/>
        <end position="122"/>
    </location>
</feature>
<keyword evidence="2" id="KW-0472">Membrane</keyword>
<sequence>MDMQNDQLEDPNVLQPDAVPANPADFELPSQEKLLEMIEMLNITDEDKQEIRDGLLKNLINRDQGIQRAGLQPSYGVVIFCILAIIFIFVFFGYKLFRSQTEKERKREEKKKQKQQKKKHKS</sequence>
<keyword evidence="2" id="KW-1133">Transmembrane helix</keyword>